<feature type="region of interest" description="Disordered" evidence="2">
    <location>
        <begin position="177"/>
        <end position="221"/>
    </location>
</feature>
<accession>F9WF21</accession>
<evidence type="ECO:0000256" key="2">
    <source>
        <dbReference type="SAM" id="MobiDB-lite"/>
    </source>
</evidence>
<gene>
    <name evidence="3" type="ORF">TCIL3000_0_08810</name>
</gene>
<organism evidence="3 4">
    <name type="scientific">Trypanosoma congolense (strain IL3000)</name>
    <dbReference type="NCBI Taxonomy" id="1068625"/>
    <lineage>
        <taxon>Eukaryota</taxon>
        <taxon>Discoba</taxon>
        <taxon>Euglenozoa</taxon>
        <taxon>Kinetoplastea</taxon>
        <taxon>Metakinetoplastina</taxon>
        <taxon>Trypanosomatida</taxon>
        <taxon>Trypanosomatidae</taxon>
        <taxon>Trypanosoma</taxon>
        <taxon>Nannomonas</taxon>
    </lineage>
</organism>
<keyword evidence="1" id="KW-0175">Coiled coil</keyword>
<reference evidence="3 4" key="2">
    <citation type="journal article" date="2012" name="Proc. Natl. Acad. Sci. U.S.A.">
        <title>Antigenic diversity is generated by distinct evolutionary mechanisms in African trypanosome species.</title>
        <authorList>
            <person name="Jackson A.P."/>
            <person name="Berry A."/>
            <person name="Aslett M."/>
            <person name="Allison H.C."/>
            <person name="Burton P."/>
            <person name="Vavrova-Anderson J."/>
            <person name="Brown R."/>
            <person name="Browne H."/>
            <person name="Corton N."/>
            <person name="Hauser H."/>
            <person name="Gamble J."/>
            <person name="Gilderthorp R."/>
            <person name="Marcello L."/>
            <person name="McQuillan J."/>
            <person name="Otto T.D."/>
            <person name="Quail M.A."/>
            <person name="Sanders M.J."/>
            <person name="van Tonder A."/>
            <person name="Ginger M.L."/>
            <person name="Field M.C."/>
            <person name="Barry J.D."/>
            <person name="Hertz-Fowler C."/>
            <person name="Berriman M."/>
        </authorList>
    </citation>
    <scope>NUCLEOTIDE SEQUENCE [LARGE SCALE GENOMIC DNA]</scope>
    <source>
        <strain evidence="3 4">IL3000</strain>
    </source>
</reference>
<dbReference type="OMA" id="DDNDICY"/>
<feature type="coiled-coil region" evidence="1">
    <location>
        <begin position="94"/>
        <end position="163"/>
    </location>
</feature>
<name>F9WF21_TRYCI</name>
<dbReference type="SUPFAM" id="SSF75704">
    <property type="entry name" value="Mitotic arrest deficient-like 1, Mad1"/>
    <property type="match status" value="1"/>
</dbReference>
<evidence type="ECO:0000256" key="1">
    <source>
        <dbReference type="SAM" id="Coils"/>
    </source>
</evidence>
<evidence type="ECO:0000313" key="4">
    <source>
        <dbReference type="Proteomes" id="UP000000702"/>
    </source>
</evidence>
<dbReference type="EMBL" id="CAEQ01002090">
    <property type="protein sequence ID" value="CCD15887.1"/>
    <property type="molecule type" value="Genomic_DNA"/>
</dbReference>
<keyword evidence="4" id="KW-1185">Reference proteome</keyword>
<feature type="coiled-coil region" evidence="1">
    <location>
        <begin position="261"/>
        <end position="288"/>
    </location>
</feature>
<reference evidence="4" key="1">
    <citation type="submission" date="2011-07" db="EMBL/GenBank/DDBJ databases">
        <title>Divergent evolution of antigenic variation in African trypanosomes.</title>
        <authorList>
            <person name="Jackson A.P."/>
            <person name="Berry A."/>
            <person name="Allison H.C."/>
            <person name="Burton P."/>
            <person name="Anderson J."/>
            <person name="Aslett M."/>
            <person name="Brown R."/>
            <person name="Corton N."/>
            <person name="Harris D."/>
            <person name="Hauser H."/>
            <person name="Gamble J."/>
            <person name="Gilderthorp R."/>
            <person name="McQuillan J."/>
            <person name="Quail M.A."/>
            <person name="Sanders M."/>
            <person name="Van Tonder A."/>
            <person name="Ginger M.L."/>
            <person name="Donelson J.E."/>
            <person name="Field M.C."/>
            <person name="Barry J.D."/>
            <person name="Berriman M."/>
            <person name="Hertz-Fowler C."/>
        </authorList>
    </citation>
    <scope>NUCLEOTIDE SEQUENCE [LARGE SCALE GENOMIC DNA]</scope>
    <source>
        <strain evidence="4">IL3000</strain>
    </source>
</reference>
<evidence type="ECO:0000313" key="3">
    <source>
        <dbReference type="EMBL" id="CCD15887.1"/>
    </source>
</evidence>
<dbReference type="Proteomes" id="UP000000702">
    <property type="component" value="Unassembled WGS sequence"/>
</dbReference>
<proteinExistence type="predicted"/>
<protein>
    <submittedName>
        <fullName evidence="3">WGS project CAEQ00000000 data, annotated contig 338</fullName>
    </submittedName>
</protein>
<comment type="caution">
    <text evidence="3">The sequence shown here is derived from an EMBL/GenBank/DDBJ whole genome shotgun (WGS) entry which is preliminary data.</text>
</comment>
<dbReference type="AlphaFoldDB" id="F9WF21"/>
<feature type="compositionally biased region" description="Polar residues" evidence="2">
    <location>
        <begin position="188"/>
        <end position="203"/>
    </location>
</feature>
<sequence>MEEFYNNPFKNNHEIDDICFAPLLSVASESTTELTPVVSPAITPYADISNNIPPSQIMGDVQCQGQASSNRLQHKLEETVKANAATCDMYTSHIEAQRQEIDHLDRQNNDLQMRVAMLESQLRSVTLEKDCAAMAYKREFERNAALEATITALRSELDSVDERARYLATTYNRGVEVAQQPPEAAHAQRTQQGPIATGRQSQPRYYDPRPCSSAEGEEFSQGQARLGLHPQRQQPSLSPSSRGVVEDVRSGIGAYPGLRKGEELTEVVDKLEKKLQVACQRRDVLEAKLRKVETVRIRSGAERARKISMERELATFQKEISDIKMSLRSMSALDR</sequence>
<dbReference type="VEuPathDB" id="TriTrypDB:TcIL3000_0_08810"/>